<feature type="binding site" evidence="6">
    <location>
        <position position="316"/>
    </location>
    <ligand>
        <name>D-dopa</name>
        <dbReference type="ChEBI" id="CHEBI:149689"/>
    </ligand>
</feature>
<dbReference type="EMBL" id="PUHW01000278">
    <property type="protein sequence ID" value="KAG0687327.1"/>
    <property type="molecule type" value="Genomic_DNA"/>
</dbReference>
<accession>A0A9P6WI02</accession>
<feature type="transmembrane region" description="Helical" evidence="7">
    <location>
        <begin position="6"/>
        <end position="23"/>
    </location>
</feature>
<comment type="caution">
    <text evidence="9">The sequence shown here is derived from an EMBL/GenBank/DDBJ whole genome shotgun (WGS) entry which is preliminary data.</text>
</comment>
<evidence type="ECO:0000256" key="1">
    <source>
        <dbReference type="ARBA" id="ARBA00001974"/>
    </source>
</evidence>
<evidence type="ECO:0000256" key="2">
    <source>
        <dbReference type="ARBA" id="ARBA00006730"/>
    </source>
</evidence>
<evidence type="ECO:0000259" key="8">
    <source>
        <dbReference type="Pfam" id="PF01266"/>
    </source>
</evidence>
<dbReference type="Gene3D" id="3.40.50.720">
    <property type="entry name" value="NAD(P)-binding Rossmann-like Domain"/>
    <property type="match status" value="1"/>
</dbReference>
<dbReference type="PANTHER" id="PTHR11530">
    <property type="entry name" value="D-AMINO ACID OXIDASE"/>
    <property type="match status" value="1"/>
</dbReference>
<dbReference type="PIRSF" id="PIRSF000189">
    <property type="entry name" value="D-aa_oxidase"/>
    <property type="match status" value="1"/>
</dbReference>
<dbReference type="Proteomes" id="UP000697127">
    <property type="component" value="Unassembled WGS sequence"/>
</dbReference>
<evidence type="ECO:0000256" key="5">
    <source>
        <dbReference type="ARBA" id="ARBA00023002"/>
    </source>
</evidence>
<dbReference type="GO" id="GO:0071949">
    <property type="term" value="F:FAD binding"/>
    <property type="evidence" value="ECO:0007669"/>
    <property type="project" value="InterPro"/>
</dbReference>
<dbReference type="InterPro" id="IPR023209">
    <property type="entry name" value="DAO"/>
</dbReference>
<sequence>MTKNIVIIGSGIIGLSIAYLLLLESKEEVKSITLISQHFPDDKPIDHEYTSPWAGAHFRPFPHSNDNYLNDKRESNYTRISYDFFKNYLVKKHPESTVEITRGFQFFENPPKSFTECADGINGKSLEGFKILKNNDLLFKSKFGCQYFNFSLNAPKYLIFLQNQIFELSKKQSIPLFIKRMKLKSLHEVTKLFNNTDYIFNASGLGLQWDGTYDQNTYTVRGQTLLVEAPPHTKFENETHVYYGQNDHLTFVIKRPSGNNYDKPLYILGGTKEKDCFDIMPSKLATERILDDARIIFPELLINGEFKILNINVGFRPFRKGGSRVESETISNVKIIHAYGFGSMGFEVSIGAARHAIQLMSSEFSPKL</sequence>
<dbReference type="SUPFAM" id="SSF54373">
    <property type="entry name" value="FAD-linked reductases, C-terminal domain"/>
    <property type="match status" value="1"/>
</dbReference>
<keyword evidence="7" id="KW-1133">Transmembrane helix</keyword>
<feature type="domain" description="FAD dependent oxidoreductase" evidence="8">
    <location>
        <begin position="195"/>
        <end position="358"/>
    </location>
</feature>
<feature type="binding site" evidence="6">
    <location>
        <begin position="50"/>
        <end position="51"/>
    </location>
    <ligand>
        <name>FAD</name>
        <dbReference type="ChEBI" id="CHEBI:57692"/>
    </ligand>
</feature>
<dbReference type="GO" id="GO:0003884">
    <property type="term" value="F:D-amino-acid oxidase activity"/>
    <property type="evidence" value="ECO:0007669"/>
    <property type="project" value="InterPro"/>
</dbReference>
<dbReference type="PANTHER" id="PTHR11530:SF26">
    <property type="entry name" value="FAD DEPENDENT OXIDOREDUCTASE SUPERFAMILY (AFU_ORTHOLOGUE AFUA_5G13940)"/>
    <property type="match status" value="1"/>
</dbReference>
<reference evidence="9" key="1">
    <citation type="submission" date="2020-11" db="EMBL/GenBank/DDBJ databases">
        <title>Kefir isolates.</title>
        <authorList>
            <person name="Marcisauskas S."/>
            <person name="Kim Y."/>
            <person name="Blasche S."/>
        </authorList>
    </citation>
    <scope>NUCLEOTIDE SEQUENCE</scope>
    <source>
        <strain evidence="9">Olga-1</strain>
    </source>
</reference>
<dbReference type="GO" id="GO:0019478">
    <property type="term" value="P:D-amino acid catabolic process"/>
    <property type="evidence" value="ECO:0007669"/>
    <property type="project" value="TreeGrafter"/>
</dbReference>
<dbReference type="GO" id="GO:0005737">
    <property type="term" value="C:cytoplasm"/>
    <property type="evidence" value="ECO:0007669"/>
    <property type="project" value="TreeGrafter"/>
</dbReference>
<protein>
    <recommendedName>
        <fullName evidence="8">FAD dependent oxidoreductase domain-containing protein</fullName>
    </recommendedName>
</protein>
<keyword evidence="10" id="KW-1185">Reference proteome</keyword>
<name>A0A9P6WI02_9ASCO</name>
<keyword evidence="5" id="KW-0560">Oxidoreductase</keyword>
<keyword evidence="7" id="KW-0812">Transmembrane</keyword>
<dbReference type="InterPro" id="IPR006076">
    <property type="entry name" value="FAD-dep_OxRdtase"/>
</dbReference>
<keyword evidence="3" id="KW-0285">Flavoprotein</keyword>
<dbReference type="PROSITE" id="PS00677">
    <property type="entry name" value="DAO"/>
    <property type="match status" value="1"/>
</dbReference>
<comment type="cofactor">
    <cofactor evidence="1 6">
        <name>FAD</name>
        <dbReference type="ChEBI" id="CHEBI:57692"/>
    </cofactor>
</comment>
<evidence type="ECO:0000256" key="4">
    <source>
        <dbReference type="ARBA" id="ARBA00022827"/>
    </source>
</evidence>
<organism evidence="9 10">
    <name type="scientific">Pichia californica</name>
    <dbReference type="NCBI Taxonomy" id="460514"/>
    <lineage>
        <taxon>Eukaryota</taxon>
        <taxon>Fungi</taxon>
        <taxon>Dikarya</taxon>
        <taxon>Ascomycota</taxon>
        <taxon>Saccharomycotina</taxon>
        <taxon>Pichiomycetes</taxon>
        <taxon>Pichiales</taxon>
        <taxon>Pichiaceae</taxon>
        <taxon>Pichia</taxon>
    </lineage>
</organism>
<dbReference type="AlphaFoldDB" id="A0A9P6WI02"/>
<dbReference type="OrthoDB" id="2015447at2759"/>
<evidence type="ECO:0000256" key="6">
    <source>
        <dbReference type="PIRSR" id="PIRSR000189-1"/>
    </source>
</evidence>
<dbReference type="Gene3D" id="3.30.9.10">
    <property type="entry name" value="D-Amino Acid Oxidase, subunit A, domain 2"/>
    <property type="match status" value="1"/>
</dbReference>
<dbReference type="SUPFAM" id="SSF51971">
    <property type="entry name" value="Nucleotide-binding domain"/>
    <property type="match status" value="1"/>
</dbReference>
<evidence type="ECO:0000256" key="7">
    <source>
        <dbReference type="SAM" id="Phobius"/>
    </source>
</evidence>
<evidence type="ECO:0000256" key="3">
    <source>
        <dbReference type="ARBA" id="ARBA00022630"/>
    </source>
</evidence>
<evidence type="ECO:0000313" key="9">
    <source>
        <dbReference type="EMBL" id="KAG0687327.1"/>
    </source>
</evidence>
<keyword evidence="4 6" id="KW-0274">FAD</keyword>
<comment type="similarity">
    <text evidence="2">Belongs to the DAMOX/DASOX family.</text>
</comment>
<proteinExistence type="inferred from homology"/>
<dbReference type="Pfam" id="PF01266">
    <property type="entry name" value="DAO"/>
    <property type="match status" value="1"/>
</dbReference>
<gene>
    <name evidence="9" type="ORF">C6P40_002497</name>
</gene>
<dbReference type="InterPro" id="IPR006181">
    <property type="entry name" value="D-amino_acid_oxidase_CS"/>
</dbReference>
<evidence type="ECO:0000313" key="10">
    <source>
        <dbReference type="Proteomes" id="UP000697127"/>
    </source>
</evidence>
<keyword evidence="7" id="KW-0472">Membrane</keyword>